<dbReference type="SUPFAM" id="SSF49785">
    <property type="entry name" value="Galactose-binding domain-like"/>
    <property type="match status" value="1"/>
</dbReference>
<evidence type="ECO:0000259" key="1">
    <source>
        <dbReference type="Pfam" id="PF13472"/>
    </source>
</evidence>
<organism evidence="2">
    <name type="scientific">uncultured sludge bacterium</name>
    <dbReference type="NCBI Taxonomy" id="641485"/>
    <lineage>
        <taxon>Bacteria</taxon>
        <taxon>environmental samples</taxon>
    </lineage>
</organism>
<reference evidence="2" key="1">
    <citation type="journal article" date="2010" name="Bioresour. Technol.">
        <title>Use of metagenomic approaches to isolate lipolytic genes from activated sludge.</title>
        <authorList>
            <person name="Liaw R.B."/>
            <person name="Cheng M.P."/>
            <person name="Wu M.C."/>
            <person name="Lee C.Y."/>
        </authorList>
    </citation>
    <scope>NUCLEOTIDE SEQUENCE</scope>
</reference>
<dbReference type="Gene3D" id="2.60.120.260">
    <property type="entry name" value="Galactose-binding domain-like"/>
    <property type="match status" value="1"/>
</dbReference>
<dbReference type="Gene3D" id="3.40.50.1110">
    <property type="entry name" value="SGNH hydrolase"/>
    <property type="match status" value="1"/>
</dbReference>
<dbReference type="InterPro" id="IPR008979">
    <property type="entry name" value="Galactose-bd-like_sf"/>
</dbReference>
<dbReference type="InterPro" id="IPR013830">
    <property type="entry name" value="SGNH_hydro"/>
</dbReference>
<dbReference type="InterPro" id="IPR036514">
    <property type="entry name" value="SGNH_hydro_sf"/>
</dbReference>
<dbReference type="SMR" id="E0WCK4"/>
<dbReference type="InterPro" id="IPR051532">
    <property type="entry name" value="Ester_Hydrolysis_Enzymes"/>
</dbReference>
<dbReference type="AlphaFoldDB" id="E0WCK4"/>
<dbReference type="Pfam" id="PF13472">
    <property type="entry name" value="Lipase_GDSL_2"/>
    <property type="match status" value="1"/>
</dbReference>
<dbReference type="EMBL" id="FJ951176">
    <property type="protein sequence ID" value="ADC79148.1"/>
    <property type="molecule type" value="Genomic_DNA"/>
</dbReference>
<feature type="domain" description="SGNH hydrolase-type esterase" evidence="1">
    <location>
        <begin position="228"/>
        <end position="426"/>
    </location>
</feature>
<accession>E0WCK4</accession>
<protein>
    <recommendedName>
        <fullName evidence="1">SGNH hydrolase-type esterase domain-containing protein</fullName>
    </recommendedName>
</protein>
<name>E0WCK4_9BACT</name>
<dbReference type="PANTHER" id="PTHR30383">
    <property type="entry name" value="THIOESTERASE 1/PROTEASE 1/LYSOPHOSPHOLIPASE L1"/>
    <property type="match status" value="1"/>
</dbReference>
<sequence length="441" mass="48298">MQTARVIAVPGRKYTLTITARGEGGISLGAVEFADRYSPMRVGTPSQSFELTPQWQTFTFTFTPSDATMYLSPFFEATGWLGHADIRNPSLEDTVAPGKISIAASDYVFDLGSAVTLALTTDHGPVKLLLYGPGGVPAGPGGPFGGSDAWIDHFQQAFAIDSGPGVATTVTIELHAEALPGFYRAVAVDLTTGQTATTNFSLYPKATADEFRSLASKIKLPDGAKLVFLGDSLTDFYRGRNYVDLVSRAIAKTHGDKVQVFNAGIGGNNIDQIEKRLTKDVIERKATHVFIFEGANDSKRNYNPASGLKDVWALPYELHEATYRKVVERIRDEAGAKVIVMTMAPGDQRILEPFRERARAFKRSINFFCLPEDTAKAVALQKQIARDFQLPVIDTHAHLQAILDRNETAEYLHVDDGVHISEHGNREVALLVLRYLAATYK</sequence>
<proteinExistence type="predicted"/>
<evidence type="ECO:0000313" key="2">
    <source>
        <dbReference type="EMBL" id="ADC79148.1"/>
    </source>
</evidence>
<dbReference type="SUPFAM" id="SSF52266">
    <property type="entry name" value="SGNH hydrolase"/>
    <property type="match status" value="1"/>
</dbReference>